<evidence type="ECO:0000256" key="5">
    <source>
        <dbReference type="SAM" id="MobiDB-lite"/>
    </source>
</evidence>
<evidence type="ECO:0000313" key="7">
    <source>
        <dbReference type="EMBL" id="KDQ08449.1"/>
    </source>
</evidence>
<name>A0A067LYX4_BOTB1</name>
<feature type="transmembrane region" description="Helical" evidence="6">
    <location>
        <begin position="178"/>
        <end position="200"/>
    </location>
</feature>
<evidence type="ECO:0000256" key="2">
    <source>
        <dbReference type="ARBA" id="ARBA00022692"/>
    </source>
</evidence>
<keyword evidence="8" id="KW-1185">Reference proteome</keyword>
<proteinExistence type="predicted"/>
<evidence type="ECO:0000256" key="4">
    <source>
        <dbReference type="ARBA" id="ARBA00023136"/>
    </source>
</evidence>
<dbReference type="PANTHER" id="PTHR36460:SF1">
    <property type="entry name" value="UPF0132 DOMAIN PROTEIN (AFU_ORTHOLOGUE AFUA_3G10255)"/>
    <property type="match status" value="1"/>
</dbReference>
<dbReference type="InParanoid" id="A0A067LYX4"/>
<keyword evidence="2 6" id="KW-0812">Transmembrane</keyword>
<feature type="transmembrane region" description="Helical" evidence="6">
    <location>
        <begin position="128"/>
        <end position="146"/>
    </location>
</feature>
<keyword evidence="4 6" id="KW-0472">Membrane</keyword>
<dbReference type="Proteomes" id="UP000027195">
    <property type="component" value="Unassembled WGS sequence"/>
</dbReference>
<evidence type="ECO:0000256" key="1">
    <source>
        <dbReference type="ARBA" id="ARBA00004141"/>
    </source>
</evidence>
<dbReference type="PANTHER" id="PTHR36460">
    <property type="entry name" value="UPF0132 DOMAIN PROTEIN (AFU_ORTHOLOGUE AFUA_3G10255)"/>
    <property type="match status" value="1"/>
</dbReference>
<feature type="compositionally biased region" description="Pro residues" evidence="5">
    <location>
        <begin position="50"/>
        <end position="60"/>
    </location>
</feature>
<evidence type="ECO:0000256" key="3">
    <source>
        <dbReference type="ARBA" id="ARBA00022989"/>
    </source>
</evidence>
<dbReference type="GO" id="GO:0016020">
    <property type="term" value="C:membrane"/>
    <property type="evidence" value="ECO:0007669"/>
    <property type="project" value="UniProtKB-SubCell"/>
</dbReference>
<gene>
    <name evidence="7" type="ORF">BOTBODRAFT_37885</name>
</gene>
<sequence length="227" mass="24122">MGDQTRNNQDFGSGGVIQFAISSPAAATPTATTNISAMNTSQFASFAQYTPPPDGPPSAPPSKIKSARAWFPSSTEGASGSSSSYQAGGVPTFGNSVGGGADLGIAQEEGAVNQWESTCGWRVDLQAASAYLLGPITALLFLVIEISNDYVRFHAYQSALFSTPLIAIRFLLSFIFPAWFISIITLGLLGGIIFMAVRAYKDANQGGLARYHLPWIGEIAERWVEDE</sequence>
<keyword evidence="3 6" id="KW-1133">Transmembrane helix</keyword>
<evidence type="ECO:0000256" key="6">
    <source>
        <dbReference type="SAM" id="Phobius"/>
    </source>
</evidence>
<comment type="subcellular location">
    <subcellularLocation>
        <location evidence="1">Membrane</location>
        <topology evidence="1">Multi-pass membrane protein</topology>
    </subcellularLocation>
</comment>
<evidence type="ECO:0000313" key="8">
    <source>
        <dbReference type="Proteomes" id="UP000027195"/>
    </source>
</evidence>
<reference evidence="8" key="1">
    <citation type="journal article" date="2014" name="Proc. Natl. Acad. Sci. U.S.A.">
        <title>Extensive sampling of basidiomycete genomes demonstrates inadequacy of the white-rot/brown-rot paradigm for wood decay fungi.</title>
        <authorList>
            <person name="Riley R."/>
            <person name="Salamov A.A."/>
            <person name="Brown D.W."/>
            <person name="Nagy L.G."/>
            <person name="Floudas D."/>
            <person name="Held B.W."/>
            <person name="Levasseur A."/>
            <person name="Lombard V."/>
            <person name="Morin E."/>
            <person name="Otillar R."/>
            <person name="Lindquist E.A."/>
            <person name="Sun H."/>
            <person name="LaButti K.M."/>
            <person name="Schmutz J."/>
            <person name="Jabbour D."/>
            <person name="Luo H."/>
            <person name="Baker S.E."/>
            <person name="Pisabarro A.G."/>
            <person name="Walton J.D."/>
            <person name="Blanchette R.A."/>
            <person name="Henrissat B."/>
            <person name="Martin F."/>
            <person name="Cullen D."/>
            <person name="Hibbett D.S."/>
            <person name="Grigoriev I.V."/>
        </authorList>
    </citation>
    <scope>NUCLEOTIDE SEQUENCE [LARGE SCALE GENOMIC DNA]</scope>
    <source>
        <strain evidence="8">FD-172 SS1</strain>
    </source>
</reference>
<dbReference type="EMBL" id="KL198090">
    <property type="protein sequence ID" value="KDQ08449.1"/>
    <property type="molecule type" value="Genomic_DNA"/>
</dbReference>
<accession>A0A067LYX4</accession>
<organism evidence="7 8">
    <name type="scientific">Botryobasidium botryosum (strain FD-172 SS1)</name>
    <dbReference type="NCBI Taxonomy" id="930990"/>
    <lineage>
        <taxon>Eukaryota</taxon>
        <taxon>Fungi</taxon>
        <taxon>Dikarya</taxon>
        <taxon>Basidiomycota</taxon>
        <taxon>Agaricomycotina</taxon>
        <taxon>Agaricomycetes</taxon>
        <taxon>Cantharellales</taxon>
        <taxon>Botryobasidiaceae</taxon>
        <taxon>Botryobasidium</taxon>
    </lineage>
</organism>
<protein>
    <submittedName>
        <fullName evidence="7">Uncharacterized protein</fullName>
    </submittedName>
</protein>
<dbReference type="HOGENOM" id="CLU_095018_1_1_1"/>
<dbReference type="STRING" id="930990.A0A067LYX4"/>
<dbReference type="AlphaFoldDB" id="A0A067LYX4"/>
<feature type="region of interest" description="Disordered" evidence="5">
    <location>
        <begin position="46"/>
        <end position="65"/>
    </location>
</feature>
<dbReference type="OrthoDB" id="5546837at2759"/>